<dbReference type="InterPro" id="IPR049470">
    <property type="entry name" value="TRM61_C"/>
</dbReference>
<dbReference type="PANTHER" id="PTHR12133:SF1">
    <property type="entry name" value="TRNA (ADENINE(58)-N(1))-METHYLTRANSFERASE, MITOCHONDRIAL"/>
    <property type="match status" value="1"/>
</dbReference>
<keyword evidence="2" id="KW-0808">Transferase</keyword>
<accession>X1C9Y9</accession>
<dbReference type="GO" id="GO:0160107">
    <property type="term" value="F:tRNA (adenine(58)-N1)-methyltransferase activity"/>
    <property type="evidence" value="ECO:0007669"/>
    <property type="project" value="InterPro"/>
</dbReference>
<keyword evidence="1" id="KW-0489">Methyltransferase</keyword>
<reference evidence="6" key="1">
    <citation type="journal article" date="2014" name="Front. Microbiol.">
        <title>High frequency of phylogenetically diverse reductive dehalogenase-homologous genes in deep subseafloor sedimentary metagenomes.</title>
        <authorList>
            <person name="Kawai M."/>
            <person name="Futagami T."/>
            <person name="Toyoda A."/>
            <person name="Takaki Y."/>
            <person name="Nishi S."/>
            <person name="Hori S."/>
            <person name="Arai W."/>
            <person name="Tsubouchi T."/>
            <person name="Morono Y."/>
            <person name="Uchiyama I."/>
            <person name="Ito T."/>
            <person name="Fujiyama A."/>
            <person name="Inagaki F."/>
            <person name="Takami H."/>
        </authorList>
    </citation>
    <scope>NUCLEOTIDE SEQUENCE</scope>
    <source>
        <strain evidence="6">Expedition CK06-06</strain>
    </source>
</reference>
<evidence type="ECO:0000313" key="6">
    <source>
        <dbReference type="EMBL" id="GAG90052.1"/>
    </source>
</evidence>
<keyword evidence="4" id="KW-0819">tRNA processing</keyword>
<feature type="domain" description="tRNA (adenine(58)-N(1))-methyltransferase catalytic subunit TRM61 C-terminal" evidence="5">
    <location>
        <begin position="66"/>
        <end position="213"/>
    </location>
</feature>
<dbReference type="SUPFAM" id="SSF53335">
    <property type="entry name" value="S-adenosyl-L-methionine-dependent methyltransferases"/>
    <property type="match status" value="1"/>
</dbReference>
<dbReference type="PIRSF" id="PIRSF017269">
    <property type="entry name" value="GCD14"/>
    <property type="match status" value="1"/>
</dbReference>
<dbReference type="Gene3D" id="3.10.330.20">
    <property type="match status" value="1"/>
</dbReference>
<proteinExistence type="predicted"/>
<dbReference type="Pfam" id="PF14801">
    <property type="entry name" value="TrmI-like_N"/>
    <property type="match status" value="1"/>
</dbReference>
<evidence type="ECO:0000259" key="5">
    <source>
        <dbReference type="Pfam" id="PF08704"/>
    </source>
</evidence>
<name>X1C9Y9_9ZZZZ</name>
<evidence type="ECO:0000256" key="2">
    <source>
        <dbReference type="ARBA" id="ARBA00022679"/>
    </source>
</evidence>
<dbReference type="Gene3D" id="3.40.50.150">
    <property type="entry name" value="Vaccinia Virus protein VP39"/>
    <property type="match status" value="1"/>
</dbReference>
<sequence>MTEEIIKENDLIYLILDERRKWLVSVESGGEFHTHKGIIKYDDLIGKPFGSVIFSRPYETQGYKFYIFKPLPSDYVTYMSRKTQIIYPEDAGLILMYSGIGPGSMVVEAGCGSGALTCILGNYVRPEGHIFSYDIREKSLKRAQKNVIKANLQDFVSIQFGDILNDDLKHKNVDSVVLDMPQPWKVVEKIRSYLKLSGTFVSFSPAIEQVKKTT</sequence>
<feature type="non-terminal residue" evidence="6">
    <location>
        <position position="214"/>
    </location>
</feature>
<dbReference type="PANTHER" id="PTHR12133">
    <property type="entry name" value="TRNA (ADENINE(58)-N(1))-METHYLTRANSFERASE"/>
    <property type="match status" value="1"/>
</dbReference>
<dbReference type="CDD" id="cd02440">
    <property type="entry name" value="AdoMet_MTases"/>
    <property type="match status" value="1"/>
</dbReference>
<dbReference type="GO" id="GO:0031515">
    <property type="term" value="C:tRNA (m1A) methyltransferase complex"/>
    <property type="evidence" value="ECO:0007669"/>
    <property type="project" value="InterPro"/>
</dbReference>
<dbReference type="EMBL" id="BART01010766">
    <property type="protein sequence ID" value="GAG90052.1"/>
    <property type="molecule type" value="Genomic_DNA"/>
</dbReference>
<dbReference type="GO" id="GO:0030488">
    <property type="term" value="P:tRNA methylation"/>
    <property type="evidence" value="ECO:0007669"/>
    <property type="project" value="InterPro"/>
</dbReference>
<dbReference type="InterPro" id="IPR014816">
    <property type="entry name" value="tRNA_MeTrfase_Gcd14"/>
</dbReference>
<protein>
    <recommendedName>
        <fullName evidence="5">tRNA (adenine(58)-N(1))-methyltransferase catalytic subunit TRM61 C-terminal domain-containing protein</fullName>
    </recommendedName>
</protein>
<gene>
    <name evidence="6" type="ORF">S01H4_23259</name>
</gene>
<dbReference type="Pfam" id="PF08704">
    <property type="entry name" value="GCD14"/>
    <property type="match status" value="1"/>
</dbReference>
<organism evidence="6">
    <name type="scientific">marine sediment metagenome</name>
    <dbReference type="NCBI Taxonomy" id="412755"/>
    <lineage>
        <taxon>unclassified sequences</taxon>
        <taxon>metagenomes</taxon>
        <taxon>ecological metagenomes</taxon>
    </lineage>
</organism>
<evidence type="ECO:0000256" key="1">
    <source>
        <dbReference type="ARBA" id="ARBA00022603"/>
    </source>
</evidence>
<dbReference type="InterPro" id="IPR029063">
    <property type="entry name" value="SAM-dependent_MTases_sf"/>
</dbReference>
<dbReference type="AlphaFoldDB" id="X1C9Y9"/>
<keyword evidence="3" id="KW-0949">S-adenosyl-L-methionine</keyword>
<evidence type="ECO:0000256" key="3">
    <source>
        <dbReference type="ARBA" id="ARBA00022691"/>
    </source>
</evidence>
<evidence type="ECO:0000256" key="4">
    <source>
        <dbReference type="ARBA" id="ARBA00022694"/>
    </source>
</evidence>
<comment type="caution">
    <text evidence="6">The sequence shown here is derived from an EMBL/GenBank/DDBJ whole genome shotgun (WGS) entry which is preliminary data.</text>
</comment>
<dbReference type="PROSITE" id="PS51620">
    <property type="entry name" value="SAM_TRM61"/>
    <property type="match status" value="1"/>
</dbReference>